<dbReference type="InterPro" id="IPR050771">
    <property type="entry name" value="Alpha-ketoacid_DH_E1_comp"/>
</dbReference>
<gene>
    <name evidence="5" type="ORF">ACHAXA_010226</name>
</gene>
<dbReference type="PANTHER" id="PTHR43380:SF1">
    <property type="entry name" value="2-OXOISOVALERATE DEHYDROGENASE SUBUNIT ALPHA, MITOCHONDRIAL"/>
    <property type="match status" value="1"/>
</dbReference>
<dbReference type="Proteomes" id="UP001530377">
    <property type="component" value="Unassembled WGS sequence"/>
</dbReference>
<sequence length="577" mass="64726">MFARLWARPAIASRCSRRISPSPSCSATAKWGGMEATIAVDNNGREPTLTCSSTTNYAGRRTLSSLPPHHLARKNNGMVNGLVKSTKVPRPIVAMHPIKMRNKLKERAVQVLLDEADEEAERGERQQSHISYVGNYPIPITTELKIVLPEDDVPRGTWPVFRMMDESGSFRRSDATPRVNTSMPNTLLPEMYDLSQLRSSLISRHPHFATLFESSDLLRPSSNEYSDTRSTNTLLRAHRHMIRLRKMDTILHNAQRQGRISFYMTHHGEEAIHMGSGSALKPQDVILAQYREAGLLMWRGFTLEQFCNQCFSNDLDLGKGRQMPVHYGSRALNYQTVSSPLGTQITQAVGAAYKFKLEALANPEKEAAIAIVYFGDGAASTVDFHSGCNFAATLKTPMIFFCRNNGYAISTPVKEQYAGDGIISRAPGYGMAGIRVDGNDVFAVHAAVAEARKLALRTSSPVMIEAMTYRRGHHSTSDDSSRYRDADEVQRATDVSDPLVRLDRFLRRMGWMDENAVASIEDEERVAVLRAMEGAEARPKPRLDTMFSDVYHEKPRSLVRQEEELRHTLQRHGIPYK</sequence>
<evidence type="ECO:0000256" key="3">
    <source>
        <dbReference type="SAM" id="MobiDB-lite"/>
    </source>
</evidence>
<proteinExistence type="inferred from homology"/>
<feature type="region of interest" description="Disordered" evidence="3">
    <location>
        <begin position="471"/>
        <end position="490"/>
    </location>
</feature>
<dbReference type="InterPro" id="IPR001017">
    <property type="entry name" value="DH_E1"/>
</dbReference>
<dbReference type="PANTHER" id="PTHR43380">
    <property type="entry name" value="2-OXOISOVALERATE DEHYDROGENASE SUBUNIT ALPHA, MITOCHONDRIAL"/>
    <property type="match status" value="1"/>
</dbReference>
<dbReference type="AlphaFoldDB" id="A0ABD3SGA6"/>
<feature type="domain" description="Dehydrogenase E1 component" evidence="4">
    <location>
        <begin position="239"/>
        <end position="542"/>
    </location>
</feature>
<dbReference type="Pfam" id="PF00676">
    <property type="entry name" value="E1_dh"/>
    <property type="match status" value="1"/>
</dbReference>
<comment type="similarity">
    <text evidence="2">Belongs to the BCKDHA family.</text>
</comment>
<evidence type="ECO:0000256" key="1">
    <source>
        <dbReference type="ARBA" id="ARBA00023002"/>
    </source>
</evidence>
<evidence type="ECO:0000259" key="4">
    <source>
        <dbReference type="Pfam" id="PF00676"/>
    </source>
</evidence>
<evidence type="ECO:0000313" key="5">
    <source>
        <dbReference type="EMBL" id="KAL3823466.1"/>
    </source>
</evidence>
<comment type="function">
    <text evidence="2">The branched-chain alpha-keto dehydrogenase complex catalyzes the overall conversion of alpha-keto acids to acyl-CoA and CO(2). It contains multiple copies of three enzymatic components: branched-chain alpha-keto acid decarboxylase (E1), lipoamide acyltransferase (E2) and lipoamide dehydrogenase (E3).</text>
</comment>
<dbReference type="SUPFAM" id="SSF52518">
    <property type="entry name" value="Thiamin diphosphate-binding fold (THDP-binding)"/>
    <property type="match status" value="1"/>
</dbReference>
<keyword evidence="6" id="KW-1185">Reference proteome</keyword>
<keyword evidence="1 2" id="KW-0560">Oxidoreductase</keyword>
<comment type="cofactor">
    <cofactor evidence="2">
        <name>thiamine diphosphate</name>
        <dbReference type="ChEBI" id="CHEBI:58937"/>
    </cofactor>
</comment>
<evidence type="ECO:0000256" key="2">
    <source>
        <dbReference type="RuleBase" id="RU365014"/>
    </source>
</evidence>
<feature type="compositionally biased region" description="Basic and acidic residues" evidence="3">
    <location>
        <begin position="475"/>
        <end position="490"/>
    </location>
</feature>
<dbReference type="InterPro" id="IPR029061">
    <property type="entry name" value="THDP-binding"/>
</dbReference>
<protein>
    <recommendedName>
        <fullName evidence="2">2-oxoisovalerate dehydrogenase subunit alpha</fullName>
        <ecNumber evidence="2">1.2.4.4</ecNumber>
    </recommendedName>
    <alternativeName>
        <fullName evidence="2">Branched-chain alpha-keto acid dehydrogenase E1 component alpha chain</fullName>
    </alternativeName>
</protein>
<accession>A0ABD3SGA6</accession>
<dbReference type="CDD" id="cd02000">
    <property type="entry name" value="TPP_E1_PDC_ADC_BCADC"/>
    <property type="match status" value="1"/>
</dbReference>
<comment type="caution">
    <text evidence="5">The sequence shown here is derived from an EMBL/GenBank/DDBJ whole genome shotgun (WGS) entry which is preliminary data.</text>
</comment>
<comment type="catalytic activity">
    <reaction evidence="2">
        <text>N(6)-[(R)-lipoyl]-L-lysyl-[protein] + 3-methyl-2-oxobutanoate + H(+) = N(6)-[(R)-S(8)-2-methylpropanoyldihydrolipoyl]-L-lysyl-[protein] + CO2</text>
        <dbReference type="Rhea" id="RHEA:13457"/>
        <dbReference type="Rhea" id="RHEA-COMP:10474"/>
        <dbReference type="Rhea" id="RHEA-COMP:10497"/>
        <dbReference type="ChEBI" id="CHEBI:11851"/>
        <dbReference type="ChEBI" id="CHEBI:15378"/>
        <dbReference type="ChEBI" id="CHEBI:16526"/>
        <dbReference type="ChEBI" id="CHEBI:83099"/>
        <dbReference type="ChEBI" id="CHEBI:83142"/>
        <dbReference type="EC" id="1.2.4.4"/>
    </reaction>
</comment>
<dbReference type="Gene3D" id="3.40.50.970">
    <property type="match status" value="1"/>
</dbReference>
<name>A0ABD3SGA6_9STRA</name>
<reference evidence="5 6" key="1">
    <citation type="submission" date="2024-10" db="EMBL/GenBank/DDBJ databases">
        <title>Updated reference genomes for cyclostephanoid diatoms.</title>
        <authorList>
            <person name="Roberts W.R."/>
            <person name="Alverson A.J."/>
        </authorList>
    </citation>
    <scope>NUCLEOTIDE SEQUENCE [LARGE SCALE GENOMIC DNA]</scope>
    <source>
        <strain evidence="5 6">AJA228-03</strain>
    </source>
</reference>
<keyword evidence="2" id="KW-0786">Thiamine pyrophosphate</keyword>
<dbReference type="EC" id="1.2.4.4" evidence="2"/>
<dbReference type="EMBL" id="JALLPB020000037">
    <property type="protein sequence ID" value="KAL3823466.1"/>
    <property type="molecule type" value="Genomic_DNA"/>
</dbReference>
<organism evidence="5 6">
    <name type="scientific">Cyclostephanos tholiformis</name>
    <dbReference type="NCBI Taxonomy" id="382380"/>
    <lineage>
        <taxon>Eukaryota</taxon>
        <taxon>Sar</taxon>
        <taxon>Stramenopiles</taxon>
        <taxon>Ochrophyta</taxon>
        <taxon>Bacillariophyta</taxon>
        <taxon>Coscinodiscophyceae</taxon>
        <taxon>Thalassiosirophycidae</taxon>
        <taxon>Stephanodiscales</taxon>
        <taxon>Stephanodiscaceae</taxon>
        <taxon>Cyclostephanos</taxon>
    </lineage>
</organism>
<dbReference type="GO" id="GO:0003863">
    <property type="term" value="F:branched-chain 2-oxo acid dehydrogenase activity"/>
    <property type="evidence" value="ECO:0007669"/>
    <property type="project" value="UniProtKB-EC"/>
</dbReference>
<evidence type="ECO:0000313" key="6">
    <source>
        <dbReference type="Proteomes" id="UP001530377"/>
    </source>
</evidence>
<dbReference type="FunFam" id="3.40.50.970:FF:000055">
    <property type="entry name" value="2-oxoisovalerate dehydrogenase subunit alpha"/>
    <property type="match status" value="1"/>
</dbReference>